<feature type="signal peptide" evidence="1">
    <location>
        <begin position="1"/>
        <end position="21"/>
    </location>
</feature>
<sequence length="157" mass="17673">MMKHVLTTMACLAVLAPLARAEDKLLDAGNPKALYELARGFGSAELGTSEKGNPKIKGRMDGMGYTIFFLQCEDGKKCRDVQFSAGWEGYDITQAQINDWNRRKNYSKAYLDEVNDPILEMDVVMNPGISPAAFERAFKLWKIALKDFRQQVLKSDD</sequence>
<accession>A0ABV1M0D6</accession>
<keyword evidence="1" id="KW-0732">Signal</keyword>
<organism evidence="2 3">
    <name type="scientific">Vogesella oryzagri</name>
    <dbReference type="NCBI Taxonomy" id="3160864"/>
    <lineage>
        <taxon>Bacteria</taxon>
        <taxon>Pseudomonadati</taxon>
        <taxon>Pseudomonadota</taxon>
        <taxon>Betaproteobacteria</taxon>
        <taxon>Neisseriales</taxon>
        <taxon>Chromobacteriaceae</taxon>
        <taxon>Vogesella</taxon>
    </lineage>
</organism>
<dbReference type="Pfam" id="PF10722">
    <property type="entry name" value="YbjN"/>
    <property type="match status" value="1"/>
</dbReference>
<evidence type="ECO:0000313" key="2">
    <source>
        <dbReference type="EMBL" id="MEQ6289607.1"/>
    </source>
</evidence>
<protein>
    <submittedName>
        <fullName evidence="2">YbjN domain-containing protein</fullName>
    </submittedName>
</protein>
<dbReference type="CDD" id="cd17511">
    <property type="entry name" value="YbjN_AmyR-like"/>
    <property type="match status" value="1"/>
</dbReference>
<name>A0ABV1M0D6_9NEIS</name>
<evidence type="ECO:0000313" key="3">
    <source>
        <dbReference type="Proteomes" id="UP001433638"/>
    </source>
</evidence>
<gene>
    <name evidence="2" type="ORF">ABNW52_03155</name>
</gene>
<dbReference type="InterPro" id="IPR019660">
    <property type="entry name" value="Put_sensory_transdc_reg_YbjN"/>
</dbReference>
<evidence type="ECO:0000256" key="1">
    <source>
        <dbReference type="SAM" id="SignalP"/>
    </source>
</evidence>
<proteinExistence type="predicted"/>
<reference evidence="2" key="1">
    <citation type="submission" date="2024-06" db="EMBL/GenBank/DDBJ databases">
        <title>Genome sequence of Vogesella sp. MAHUQ-64.</title>
        <authorList>
            <person name="Huq M.A."/>
        </authorList>
    </citation>
    <scope>NUCLEOTIDE SEQUENCE</scope>
    <source>
        <strain evidence="2">MAHUQ-64</strain>
    </source>
</reference>
<dbReference type="EMBL" id="JBEFLD010000002">
    <property type="protein sequence ID" value="MEQ6289607.1"/>
    <property type="molecule type" value="Genomic_DNA"/>
</dbReference>
<comment type="caution">
    <text evidence="2">The sequence shown here is derived from an EMBL/GenBank/DDBJ whole genome shotgun (WGS) entry which is preliminary data.</text>
</comment>
<dbReference type="Proteomes" id="UP001433638">
    <property type="component" value="Unassembled WGS sequence"/>
</dbReference>
<feature type="chain" id="PRO_5047497439" evidence="1">
    <location>
        <begin position="22"/>
        <end position="157"/>
    </location>
</feature>
<dbReference type="RefSeq" id="WP_349583906.1">
    <property type="nucleotide sequence ID" value="NZ_JBEFLD010000002.1"/>
</dbReference>
<keyword evidence="3" id="KW-1185">Reference proteome</keyword>